<feature type="region of interest" description="Disordered" evidence="1">
    <location>
        <begin position="100"/>
        <end position="141"/>
    </location>
</feature>
<dbReference type="Proteomes" id="UP001500886">
    <property type="component" value="Unassembled WGS sequence"/>
</dbReference>
<feature type="compositionally biased region" description="Low complexity" evidence="1">
    <location>
        <begin position="1"/>
        <end position="32"/>
    </location>
</feature>
<evidence type="ECO:0000313" key="5">
    <source>
        <dbReference type="Proteomes" id="UP001500886"/>
    </source>
</evidence>
<keyword evidence="5" id="KW-1185">Reference proteome</keyword>
<evidence type="ECO:0000256" key="1">
    <source>
        <dbReference type="SAM" id="MobiDB-lite"/>
    </source>
</evidence>
<feature type="compositionally biased region" description="Pro residues" evidence="1">
    <location>
        <begin position="33"/>
        <end position="69"/>
    </location>
</feature>
<dbReference type="InterPro" id="IPR058330">
    <property type="entry name" value="DUF8017"/>
</dbReference>
<accession>A0ABN3TV28</accession>
<gene>
    <name evidence="4" type="ORF">GCM10010315_36400</name>
</gene>
<comment type="caution">
    <text evidence="4">The sequence shown here is derived from an EMBL/GenBank/DDBJ whole genome shotgun (WGS) entry which is preliminary data.</text>
</comment>
<evidence type="ECO:0000313" key="4">
    <source>
        <dbReference type="EMBL" id="GAA2719086.1"/>
    </source>
</evidence>
<feature type="compositionally biased region" description="Low complexity" evidence="1">
    <location>
        <begin position="107"/>
        <end position="130"/>
    </location>
</feature>
<reference evidence="4 5" key="1">
    <citation type="journal article" date="2019" name="Int. J. Syst. Evol. Microbiol.">
        <title>The Global Catalogue of Microorganisms (GCM) 10K type strain sequencing project: providing services to taxonomists for standard genome sequencing and annotation.</title>
        <authorList>
            <consortium name="The Broad Institute Genomics Platform"/>
            <consortium name="The Broad Institute Genome Sequencing Center for Infectious Disease"/>
            <person name="Wu L."/>
            <person name="Ma J."/>
        </authorList>
    </citation>
    <scope>NUCLEOTIDE SEQUENCE [LARGE SCALE GENOMIC DNA]</scope>
    <source>
        <strain evidence="4 5">JCM 4542</strain>
    </source>
</reference>
<feature type="region of interest" description="Disordered" evidence="1">
    <location>
        <begin position="1"/>
        <end position="72"/>
    </location>
</feature>
<keyword evidence="2" id="KW-1133">Transmembrane helix</keyword>
<dbReference type="Pfam" id="PF26056">
    <property type="entry name" value="DUF8017"/>
    <property type="match status" value="1"/>
</dbReference>
<feature type="transmembrane region" description="Helical" evidence="2">
    <location>
        <begin position="76"/>
        <end position="98"/>
    </location>
</feature>
<sequence length="340" mass="35150">MWPGQQQPGGAQNPQDSQGNPYQQPGYGYPNPYQQPAPPHAGPPQPNPYAQPTVPQWPAPGGPAAPPPDGRNKRTAVIAIGAAVAVVAAAVITGVVVLKDDDKGKDPVPAAKDASPSASAPSAAPSSAAPGNNPRAGGSDAKPVIAGWKVVVNPKRHVAFDVPADWDVATTGSGVTIPDTSEAGQKEGKLAEAMSSPAYFQREQCVVKNDKGYDETYSAGIAGAKGANGAKDLQEAAENSAASWAWAMFDQEKKGKFDIGKAQPFTSDHGITGFTATTSANNVPKGNKCSSDGKAFSVAYKDANGDFQTWIFSGVKGKDNEVPDDTIKKIMSTLRPLTSS</sequence>
<evidence type="ECO:0000256" key="2">
    <source>
        <dbReference type="SAM" id="Phobius"/>
    </source>
</evidence>
<organism evidence="4 5">
    <name type="scientific">Streptomyces luteosporeus</name>
    <dbReference type="NCBI Taxonomy" id="173856"/>
    <lineage>
        <taxon>Bacteria</taxon>
        <taxon>Bacillati</taxon>
        <taxon>Actinomycetota</taxon>
        <taxon>Actinomycetes</taxon>
        <taxon>Kitasatosporales</taxon>
        <taxon>Streptomycetaceae</taxon>
        <taxon>Streptomyces</taxon>
    </lineage>
</organism>
<dbReference type="RefSeq" id="WP_344436425.1">
    <property type="nucleotide sequence ID" value="NZ_BAAASL010000012.1"/>
</dbReference>
<protein>
    <recommendedName>
        <fullName evidence="3">DUF8017 domain-containing protein</fullName>
    </recommendedName>
</protein>
<feature type="domain" description="DUF8017" evidence="3">
    <location>
        <begin position="142"/>
        <end position="338"/>
    </location>
</feature>
<keyword evidence="2" id="KW-0812">Transmembrane</keyword>
<evidence type="ECO:0000259" key="3">
    <source>
        <dbReference type="Pfam" id="PF26056"/>
    </source>
</evidence>
<dbReference type="EMBL" id="BAAASL010000012">
    <property type="protein sequence ID" value="GAA2719086.1"/>
    <property type="molecule type" value="Genomic_DNA"/>
</dbReference>
<proteinExistence type="predicted"/>
<name>A0ABN3TV28_9ACTN</name>
<keyword evidence="2" id="KW-0472">Membrane</keyword>